<evidence type="ECO:0000256" key="3">
    <source>
        <dbReference type="ARBA" id="ARBA00022729"/>
    </source>
</evidence>
<dbReference type="RefSeq" id="WP_317562309.1">
    <property type="nucleotide sequence ID" value="NZ_JAWLIP010000010.1"/>
</dbReference>
<dbReference type="EMBL" id="JAWLIP010000010">
    <property type="protein sequence ID" value="MDV6228458.1"/>
    <property type="molecule type" value="Genomic_DNA"/>
</dbReference>
<organism evidence="6 7">
    <name type="scientific">Nitratireductor aquimarinus</name>
    <dbReference type="NCBI Taxonomy" id="889300"/>
    <lineage>
        <taxon>Bacteria</taxon>
        <taxon>Pseudomonadati</taxon>
        <taxon>Pseudomonadota</taxon>
        <taxon>Alphaproteobacteria</taxon>
        <taxon>Hyphomicrobiales</taxon>
        <taxon>Phyllobacteriaceae</taxon>
        <taxon>Nitratireductor</taxon>
    </lineage>
</organism>
<dbReference type="Gene3D" id="3.40.190.10">
    <property type="entry name" value="Periplasmic binding protein-like II"/>
    <property type="match status" value="1"/>
</dbReference>
<dbReference type="InterPro" id="IPR030678">
    <property type="entry name" value="Peptide/Ni-bd"/>
</dbReference>
<accession>A0ABU4AQD1</accession>
<evidence type="ECO:0000256" key="4">
    <source>
        <dbReference type="SAM" id="SignalP"/>
    </source>
</evidence>
<evidence type="ECO:0000256" key="2">
    <source>
        <dbReference type="ARBA" id="ARBA00005695"/>
    </source>
</evidence>
<gene>
    <name evidence="6" type="ORF">R2G56_19385</name>
</gene>
<protein>
    <submittedName>
        <fullName evidence="6">ABC transporter substrate-binding protein</fullName>
    </submittedName>
</protein>
<dbReference type="SUPFAM" id="SSF53850">
    <property type="entry name" value="Periplasmic binding protein-like II"/>
    <property type="match status" value="1"/>
</dbReference>
<reference evidence="6 7" key="1">
    <citation type="submission" date="2023-10" db="EMBL/GenBank/DDBJ databases">
        <authorList>
            <person name="Venkata Ramana C."/>
            <person name="Sasikala C."/>
            <person name="Dhurka M."/>
        </authorList>
    </citation>
    <scope>NUCLEOTIDE SEQUENCE [LARGE SCALE GENOMIC DNA]</scope>
    <source>
        <strain evidence="6 7">KCTC 32151</strain>
    </source>
</reference>
<name>A0ABU4AQD1_9HYPH</name>
<dbReference type="Proteomes" id="UP001185659">
    <property type="component" value="Unassembled WGS sequence"/>
</dbReference>
<feature type="chain" id="PRO_5045411302" evidence="4">
    <location>
        <begin position="39"/>
        <end position="520"/>
    </location>
</feature>
<proteinExistence type="inferred from homology"/>
<dbReference type="CDD" id="cd08502">
    <property type="entry name" value="PBP2_NikA_DppA_OppA_like_16"/>
    <property type="match status" value="1"/>
</dbReference>
<feature type="domain" description="Solute-binding protein family 5" evidence="5">
    <location>
        <begin position="84"/>
        <end position="429"/>
    </location>
</feature>
<sequence length="520" mass="57172">MALKIIGKFTGKSRLLSAPLAALLAGSALSLAAGPAFAEGKTLDVAIIGEADTFDPMMSTKDVVSIVTQHFVETLYTFDGGWNIAPLLATELPEISDDGLTYKIGIREGVTFHDGSSMDAKDVVASLDRWLKVATRGKGVADKVASVETTGDYEVTITMKEPYSPLLSLLAFSNSAAAVYPEEIIADTIETVVGTGPYKIAEHMPDQHLQLVRFEDYASRDEAPDGAAGKREQLADEIRFIPVPDPNTRVEGLLSGQFDFADGLPAESYKRLEENETADPLLLKPFGWPIFAVNHKDGLLTDKNIRLAVQAALPIDDMLFAAFGDDNFFITDGPLYPEGWAWRTEAGVELFNQNDQARAGELLKEAGYDGTPLRILTSRQYEFHFKMAEVAKMALESAGFKVQMDVVDWATLGQRRDDPAVWDIYITHSPFLPEPALTSLYDKSSRLGWSNPEKDKILDAFTSETDIAKRKELFAELQKQVFEDVGFIKIGAFNALQGTRKGLEGVPASPWPFFWNAQVQ</sequence>
<dbReference type="InterPro" id="IPR039424">
    <property type="entry name" value="SBP_5"/>
</dbReference>
<evidence type="ECO:0000313" key="6">
    <source>
        <dbReference type="EMBL" id="MDV6228458.1"/>
    </source>
</evidence>
<evidence type="ECO:0000259" key="5">
    <source>
        <dbReference type="Pfam" id="PF00496"/>
    </source>
</evidence>
<dbReference type="PIRSF" id="PIRSF002741">
    <property type="entry name" value="MppA"/>
    <property type="match status" value="1"/>
</dbReference>
<comment type="similarity">
    <text evidence="2">Belongs to the bacterial solute-binding protein 5 family.</text>
</comment>
<dbReference type="PANTHER" id="PTHR30290">
    <property type="entry name" value="PERIPLASMIC BINDING COMPONENT OF ABC TRANSPORTER"/>
    <property type="match status" value="1"/>
</dbReference>
<comment type="subcellular location">
    <subcellularLocation>
        <location evidence="1">Periplasm</location>
    </subcellularLocation>
</comment>
<dbReference type="Gene3D" id="3.10.105.10">
    <property type="entry name" value="Dipeptide-binding Protein, Domain 3"/>
    <property type="match status" value="1"/>
</dbReference>
<evidence type="ECO:0000313" key="7">
    <source>
        <dbReference type="Proteomes" id="UP001185659"/>
    </source>
</evidence>
<dbReference type="PANTHER" id="PTHR30290:SF38">
    <property type="entry name" value="D,D-DIPEPTIDE-BINDING PERIPLASMIC PROTEIN DDPA-RELATED"/>
    <property type="match status" value="1"/>
</dbReference>
<dbReference type="Pfam" id="PF00496">
    <property type="entry name" value="SBP_bac_5"/>
    <property type="match status" value="1"/>
</dbReference>
<keyword evidence="7" id="KW-1185">Reference proteome</keyword>
<dbReference type="InterPro" id="IPR000914">
    <property type="entry name" value="SBP_5_dom"/>
</dbReference>
<evidence type="ECO:0000256" key="1">
    <source>
        <dbReference type="ARBA" id="ARBA00004418"/>
    </source>
</evidence>
<keyword evidence="3 4" id="KW-0732">Signal</keyword>
<comment type="caution">
    <text evidence="6">The sequence shown here is derived from an EMBL/GenBank/DDBJ whole genome shotgun (WGS) entry which is preliminary data.</text>
</comment>
<feature type="signal peptide" evidence="4">
    <location>
        <begin position="1"/>
        <end position="38"/>
    </location>
</feature>